<feature type="region of interest" description="Disordered" evidence="1">
    <location>
        <begin position="173"/>
        <end position="192"/>
    </location>
</feature>
<feature type="compositionally biased region" description="Polar residues" evidence="1">
    <location>
        <begin position="77"/>
        <end position="87"/>
    </location>
</feature>
<feature type="region of interest" description="Disordered" evidence="1">
    <location>
        <begin position="467"/>
        <end position="497"/>
    </location>
</feature>
<organism evidence="2 3">
    <name type="scientific">Saponaria officinalis</name>
    <name type="common">Common soapwort</name>
    <name type="synonym">Lychnis saponaria</name>
    <dbReference type="NCBI Taxonomy" id="3572"/>
    <lineage>
        <taxon>Eukaryota</taxon>
        <taxon>Viridiplantae</taxon>
        <taxon>Streptophyta</taxon>
        <taxon>Embryophyta</taxon>
        <taxon>Tracheophyta</taxon>
        <taxon>Spermatophyta</taxon>
        <taxon>Magnoliopsida</taxon>
        <taxon>eudicotyledons</taxon>
        <taxon>Gunneridae</taxon>
        <taxon>Pentapetalae</taxon>
        <taxon>Caryophyllales</taxon>
        <taxon>Caryophyllaceae</taxon>
        <taxon>Caryophylleae</taxon>
        <taxon>Saponaria</taxon>
    </lineage>
</organism>
<feature type="compositionally biased region" description="Polar residues" evidence="1">
    <location>
        <begin position="519"/>
        <end position="528"/>
    </location>
</feature>
<proteinExistence type="predicted"/>
<evidence type="ECO:0000313" key="3">
    <source>
        <dbReference type="Proteomes" id="UP001443914"/>
    </source>
</evidence>
<feature type="region of interest" description="Disordered" evidence="1">
    <location>
        <begin position="69"/>
        <end position="96"/>
    </location>
</feature>
<gene>
    <name evidence="2" type="ORF">RND81_06G101800</name>
</gene>
<dbReference type="EMBL" id="JBDFQZ010000006">
    <property type="protein sequence ID" value="KAK9714537.1"/>
    <property type="molecule type" value="Genomic_DNA"/>
</dbReference>
<reference evidence="2 3" key="1">
    <citation type="submission" date="2024-03" db="EMBL/GenBank/DDBJ databases">
        <title>WGS assembly of Saponaria officinalis var. Norfolk2.</title>
        <authorList>
            <person name="Jenkins J."/>
            <person name="Shu S."/>
            <person name="Grimwood J."/>
            <person name="Barry K."/>
            <person name="Goodstein D."/>
            <person name="Schmutz J."/>
            <person name="Leebens-Mack J."/>
            <person name="Osbourn A."/>
        </authorList>
    </citation>
    <scope>NUCLEOTIDE SEQUENCE [LARGE SCALE GENOMIC DNA]</scope>
    <source>
        <strain evidence="3">cv. Norfolk2</strain>
        <strain evidence="2">JIC</strain>
        <tissue evidence="2">Leaf</tissue>
    </source>
</reference>
<dbReference type="EMBL" id="JBDFQZ010000006">
    <property type="protein sequence ID" value="KAK9714542.1"/>
    <property type="molecule type" value="Genomic_DNA"/>
</dbReference>
<keyword evidence="3" id="KW-1185">Reference proteome</keyword>
<dbReference type="PANTHER" id="PTHR33671">
    <property type="entry name" value="N-METHYLTRANSFERASE, PUTATIVE (DUF688)-RELATED"/>
    <property type="match status" value="1"/>
</dbReference>
<feature type="region of interest" description="Disordered" evidence="1">
    <location>
        <begin position="602"/>
        <end position="634"/>
    </location>
</feature>
<dbReference type="EMBL" id="JBDFQZ010000006">
    <property type="protein sequence ID" value="KAK9714536.1"/>
    <property type="molecule type" value="Genomic_DNA"/>
</dbReference>
<dbReference type="PANTHER" id="PTHR33671:SF3">
    <property type="entry name" value="F28N24.8 PROTEIN"/>
    <property type="match status" value="1"/>
</dbReference>
<name>A0AAW1K9P0_SAPOF</name>
<protein>
    <submittedName>
        <fullName evidence="2">Uncharacterized protein</fullName>
    </submittedName>
</protein>
<feature type="compositionally biased region" description="Polar residues" evidence="1">
    <location>
        <begin position="431"/>
        <end position="441"/>
    </location>
</feature>
<feature type="compositionally biased region" description="Basic and acidic residues" evidence="1">
    <location>
        <begin position="25"/>
        <end position="39"/>
    </location>
</feature>
<dbReference type="AlphaFoldDB" id="A0AAW1K9P0"/>
<dbReference type="EMBL" id="JBDFQZ010000006">
    <property type="protein sequence ID" value="KAK9714539.1"/>
    <property type="molecule type" value="Genomic_DNA"/>
</dbReference>
<feature type="region of interest" description="Disordered" evidence="1">
    <location>
        <begin position="367"/>
        <end position="388"/>
    </location>
</feature>
<dbReference type="InterPro" id="IPR007789">
    <property type="entry name" value="DUF688"/>
</dbReference>
<feature type="region of interest" description="Disordered" evidence="1">
    <location>
        <begin position="519"/>
        <end position="538"/>
    </location>
</feature>
<sequence length="693" mass="76481">MEKKQLNFSAPLISARRYSSPLRSSGEDMRRDNPNEHRNPIISQQTDLHLGEVAKPGSIPFMWEQEPGKAKDGIESRVTSPEENPSTPKFPLYMPFPPGKKSGELTGYRTPNKLSGELNVLRPQNRFSGEINTLKSNRLSGELNTFRQHNKFSGELSSLCKYSTSNYGMVKWDSSKDGTEMNASSGSENEGDCSFSDAIEGLSNGGSFSVNCSVSGLSGSQQPELDPSEFVSSDPRARDFMINRFLPAAKAMTIEPSQYVSRKQTVVGIEQTKEVKALVPRAMTPPPSRNVCHIVPYTGQDIGSEESDEDEGSFDDRSNISIKVKSCGFLPWFCSKNALRLINPLPAMKHKSKSALSSASKVSNLIKTKSWRSPSPKRPTQDLHNYPNYRVAPSFKSCELQKPKLSSRPMFYSGELETRSGSPYRGSRRSNVSVSPCRNESSHSLYQKGVGFVPVPKSVDSYDDYKSKVANKGSKRHEDPRKNTRSSGTRPPVSEKTLYIDPANIPKVSHSIMNVSNNKRQVHASTKSGPLPQGLRSGSSLQYGGRVEIMKARGVSGPLVCGGAQAGKPYSESYFTRPSKIPGHGNTNTCRELVVVEDDNAVSSSLTPPLPKSPSESWLSRQLPSVSPRVSPRNSVSYANMNSKILSRKQNPKIPPSGAKWETIVKSSHLRQDHGRYSEELVTHVHQLPQIWK</sequence>
<dbReference type="Pfam" id="PF05097">
    <property type="entry name" value="DUF688"/>
    <property type="match status" value="1"/>
</dbReference>
<feature type="region of interest" description="Disordered" evidence="1">
    <location>
        <begin position="1"/>
        <end position="44"/>
    </location>
</feature>
<feature type="compositionally biased region" description="Low complexity" evidence="1">
    <location>
        <begin position="603"/>
        <end position="634"/>
    </location>
</feature>
<dbReference type="Proteomes" id="UP001443914">
    <property type="component" value="Unassembled WGS sequence"/>
</dbReference>
<comment type="caution">
    <text evidence="2">The sequence shown here is derived from an EMBL/GenBank/DDBJ whole genome shotgun (WGS) entry which is preliminary data.</text>
</comment>
<evidence type="ECO:0000313" key="2">
    <source>
        <dbReference type="EMBL" id="KAK9714536.1"/>
    </source>
</evidence>
<evidence type="ECO:0000256" key="1">
    <source>
        <dbReference type="SAM" id="MobiDB-lite"/>
    </source>
</evidence>
<accession>A0AAW1K9P0</accession>
<feature type="region of interest" description="Disordered" evidence="1">
    <location>
        <begin position="411"/>
        <end position="441"/>
    </location>
</feature>
<dbReference type="EMBL" id="JBDFQZ010000006">
    <property type="protein sequence ID" value="KAK9714543.1"/>
    <property type="molecule type" value="Genomic_DNA"/>
</dbReference>